<dbReference type="GO" id="GO:0005509">
    <property type="term" value="F:calcium ion binding"/>
    <property type="evidence" value="ECO:0007669"/>
    <property type="project" value="InterPro"/>
</dbReference>
<name>A0A8J4D806_9CHLO</name>
<comment type="caution">
    <text evidence="4">The sequence shown here is derived from an EMBL/GenBank/DDBJ whole genome shotgun (WGS) entry which is preliminary data.</text>
</comment>
<keyword evidence="1" id="KW-0106">Calcium</keyword>
<evidence type="ECO:0000313" key="5">
    <source>
        <dbReference type="Proteomes" id="UP000722791"/>
    </source>
</evidence>
<dbReference type="Gene3D" id="1.10.238.10">
    <property type="entry name" value="EF-hand"/>
    <property type="match status" value="1"/>
</dbReference>
<evidence type="ECO:0000259" key="2">
    <source>
        <dbReference type="PROSITE" id="PS50222"/>
    </source>
</evidence>
<accession>A0A8J4D806</accession>
<feature type="domain" description="EF-hand" evidence="2">
    <location>
        <begin position="126"/>
        <end position="161"/>
    </location>
</feature>
<reference evidence="4" key="1">
    <citation type="journal article" date="2021" name="Proc. Natl. Acad. Sci. U.S.A.">
        <title>Three genomes in the algal genus Volvox reveal the fate of a haploid sex-determining region after a transition to homothallism.</title>
        <authorList>
            <person name="Yamamoto K."/>
            <person name="Hamaji T."/>
            <person name="Kawai-Toyooka H."/>
            <person name="Matsuzaki R."/>
            <person name="Takahashi F."/>
            <person name="Nishimura Y."/>
            <person name="Kawachi M."/>
            <person name="Noguchi H."/>
            <person name="Minakuchi Y."/>
            <person name="Umen J.G."/>
            <person name="Toyoda A."/>
            <person name="Nozaki H."/>
        </authorList>
    </citation>
    <scope>NUCLEOTIDE SEQUENCE</scope>
    <source>
        <strain evidence="4">NIES-3785</strain>
        <strain evidence="3">NIES-3786</strain>
    </source>
</reference>
<evidence type="ECO:0000256" key="1">
    <source>
        <dbReference type="ARBA" id="ARBA00022837"/>
    </source>
</evidence>
<dbReference type="OrthoDB" id="26525at2759"/>
<dbReference type="PROSITE" id="PS00018">
    <property type="entry name" value="EF_HAND_1"/>
    <property type="match status" value="2"/>
</dbReference>
<dbReference type="Proteomes" id="UP000722791">
    <property type="component" value="Unassembled WGS sequence"/>
</dbReference>
<dbReference type="InterPro" id="IPR002048">
    <property type="entry name" value="EF_hand_dom"/>
</dbReference>
<feature type="domain" description="EF-hand" evidence="2">
    <location>
        <begin position="166"/>
        <end position="201"/>
    </location>
</feature>
<dbReference type="PROSITE" id="PS50222">
    <property type="entry name" value="EF_HAND_2"/>
    <property type="match status" value="2"/>
</dbReference>
<evidence type="ECO:0000313" key="6">
    <source>
        <dbReference type="Proteomes" id="UP000747110"/>
    </source>
</evidence>
<dbReference type="Proteomes" id="UP000747110">
    <property type="component" value="Unassembled WGS sequence"/>
</dbReference>
<protein>
    <recommendedName>
        <fullName evidence="2">EF-hand domain-containing protein</fullName>
    </recommendedName>
</protein>
<sequence length="236" mass="25840">MISLLQTSVASAAPFCTYGPSGTVGTCKYVVRANTGLARAYPFPAKARHAGRSGIPGVPVMICRAGERQPSATDFIMMLTKASSVWDKYDNDRNGTMSLKECERIFNSPEVSETFQKLTNMSHCNYTTADLEPYFKRADKDASGTLSRTEFLALYLAVTGDRVKRNPLLLAEALLGFIDKDKNGVLEGKELKCLLAILGFAPALLLPIPGFMKIEYRAIFKRIGRRLEGGTNKGKA</sequence>
<organism evidence="4 5">
    <name type="scientific">Volvox reticuliferus</name>
    <dbReference type="NCBI Taxonomy" id="1737510"/>
    <lineage>
        <taxon>Eukaryota</taxon>
        <taxon>Viridiplantae</taxon>
        <taxon>Chlorophyta</taxon>
        <taxon>core chlorophytes</taxon>
        <taxon>Chlorophyceae</taxon>
        <taxon>CS clade</taxon>
        <taxon>Chlamydomonadales</taxon>
        <taxon>Volvocaceae</taxon>
        <taxon>Volvox</taxon>
    </lineage>
</organism>
<dbReference type="InterPro" id="IPR011992">
    <property type="entry name" value="EF-hand-dom_pair"/>
</dbReference>
<dbReference type="Pfam" id="PF13202">
    <property type="entry name" value="EF-hand_5"/>
    <property type="match status" value="1"/>
</dbReference>
<gene>
    <name evidence="3" type="ORF">Vretifemale_8268</name>
    <name evidence="4" type="ORF">Vretimale_131</name>
</gene>
<dbReference type="SMART" id="SM00054">
    <property type="entry name" value="EFh"/>
    <property type="match status" value="3"/>
</dbReference>
<dbReference type="SUPFAM" id="SSF47473">
    <property type="entry name" value="EF-hand"/>
    <property type="match status" value="1"/>
</dbReference>
<evidence type="ECO:0000313" key="3">
    <source>
        <dbReference type="EMBL" id="GIL78865.1"/>
    </source>
</evidence>
<dbReference type="AlphaFoldDB" id="A0A8J4D806"/>
<keyword evidence="6" id="KW-1185">Reference proteome</keyword>
<proteinExistence type="predicted"/>
<dbReference type="EMBL" id="BNCP01000014">
    <property type="protein sequence ID" value="GIL78865.1"/>
    <property type="molecule type" value="Genomic_DNA"/>
</dbReference>
<evidence type="ECO:0000313" key="4">
    <source>
        <dbReference type="EMBL" id="GIL93904.1"/>
    </source>
</evidence>
<dbReference type="InterPro" id="IPR018247">
    <property type="entry name" value="EF_Hand_1_Ca_BS"/>
</dbReference>
<dbReference type="EMBL" id="BNCQ01000001">
    <property type="protein sequence ID" value="GIL93904.1"/>
    <property type="molecule type" value="Genomic_DNA"/>
</dbReference>